<evidence type="ECO:0000256" key="7">
    <source>
        <dbReference type="ARBA" id="ARBA00023049"/>
    </source>
</evidence>
<dbReference type="InterPro" id="IPR000755">
    <property type="entry name" value="A_A_dipeptidase"/>
</dbReference>
<keyword evidence="7 9" id="KW-0482">Metalloprotease</keyword>
<gene>
    <name evidence="9" type="primary">ddpX</name>
    <name evidence="11" type="ORF">OUO13_17795</name>
</gene>
<keyword evidence="5 9" id="KW-0862">Zinc</keyword>
<dbReference type="Pfam" id="PF01427">
    <property type="entry name" value="Peptidase_M15"/>
    <property type="match status" value="1"/>
</dbReference>
<evidence type="ECO:0000256" key="2">
    <source>
        <dbReference type="ARBA" id="ARBA00022670"/>
    </source>
</evidence>
<feature type="site" description="Transition state stabilizer" evidence="9">
    <location>
        <position position="78"/>
    </location>
</feature>
<name>A0A9X3EH03_9GAMM</name>
<sequence length="209" mass="23831">MSLSAVNIPEGFVDLQDLMPDLVVALAYYSDDNFVGERIDGYEANRALLSRPAAEAVQKVQAALAAFGLGLKILDAYRPQQAVDHFLRWARQDGHEQGRERFYPGLDKATLFREGYVATHSSHTRGSTVDLTIIDLATGQELDMGSEFDFFSTVSWPEYLDLTPNQRANRLLLQNLMLEQGFLPFAQEWWHFTLANEPWPDTWFDFPIR</sequence>
<protein>
    <recommendedName>
        <fullName evidence="9 10">D-alanyl-D-alanine dipeptidase</fullName>
        <shortName evidence="9 10">D-Ala-D-Ala dipeptidase</shortName>
        <ecNumber evidence="9 10">3.4.13.22</ecNumber>
    </recommendedName>
</protein>
<keyword evidence="12" id="KW-1185">Reference proteome</keyword>
<keyword evidence="2 9" id="KW-0645">Protease</keyword>
<comment type="function">
    <text evidence="9 10">Catalyzes hydrolysis of the D-alanyl-D-alanine dipeptide.</text>
</comment>
<comment type="caution">
    <text evidence="11">The sequence shown here is derived from an EMBL/GenBank/DDBJ whole genome shotgun (WGS) entry which is preliminary data.</text>
</comment>
<accession>A0A9X3EH03</accession>
<evidence type="ECO:0000256" key="5">
    <source>
        <dbReference type="ARBA" id="ARBA00022833"/>
    </source>
</evidence>
<dbReference type="GO" id="GO:0071555">
    <property type="term" value="P:cell wall organization"/>
    <property type="evidence" value="ECO:0007669"/>
    <property type="project" value="UniProtKB-KW"/>
</dbReference>
<evidence type="ECO:0000313" key="12">
    <source>
        <dbReference type="Proteomes" id="UP001150830"/>
    </source>
</evidence>
<dbReference type="HAMAP" id="MF_01924">
    <property type="entry name" value="A_A_dipeptidase"/>
    <property type="match status" value="1"/>
</dbReference>
<feature type="active site" description="Proton donor/acceptor" evidence="9">
    <location>
        <position position="188"/>
    </location>
</feature>
<dbReference type="AlphaFoldDB" id="A0A9X3EH03"/>
<comment type="similarity">
    <text evidence="9 10">Belongs to the peptidase M15D family.</text>
</comment>
<evidence type="ECO:0000256" key="3">
    <source>
        <dbReference type="ARBA" id="ARBA00022723"/>
    </source>
</evidence>
<dbReference type="Gene3D" id="3.30.1380.10">
    <property type="match status" value="1"/>
</dbReference>
<feature type="binding site" evidence="9">
    <location>
        <position position="130"/>
    </location>
    <ligand>
        <name>Zn(2+)</name>
        <dbReference type="ChEBI" id="CHEBI:29105"/>
        <note>catalytic</note>
    </ligand>
</feature>
<evidence type="ECO:0000313" key="11">
    <source>
        <dbReference type="EMBL" id="MCY0967035.1"/>
    </source>
</evidence>
<evidence type="ECO:0000256" key="10">
    <source>
        <dbReference type="PIRNR" id="PIRNR026671"/>
    </source>
</evidence>
<dbReference type="EC" id="3.4.13.22" evidence="9 10"/>
<keyword evidence="6 9" id="KW-0224">Dipeptidase</keyword>
<evidence type="ECO:0000256" key="4">
    <source>
        <dbReference type="ARBA" id="ARBA00022801"/>
    </source>
</evidence>
<keyword evidence="3 9" id="KW-0479">Metal-binding</keyword>
<comment type="catalytic activity">
    <reaction evidence="1 9 10">
        <text>D-alanyl-D-alanine + H2O = 2 D-alanine</text>
        <dbReference type="Rhea" id="RHEA:20661"/>
        <dbReference type="ChEBI" id="CHEBI:15377"/>
        <dbReference type="ChEBI" id="CHEBI:57416"/>
        <dbReference type="ChEBI" id="CHEBI:57822"/>
        <dbReference type="EC" id="3.4.13.22"/>
    </reaction>
</comment>
<reference evidence="11" key="1">
    <citation type="submission" date="2022-11" db="EMBL/GenBank/DDBJ databases">
        <title>Parathalassolutuus dongxingensis gen. nov., sp. nov., a novel member of family Oceanospirillaceae isolated from a coastal shrimp pond in Guangxi, China.</title>
        <authorList>
            <person name="Chen H."/>
        </authorList>
    </citation>
    <scope>NUCLEOTIDE SEQUENCE</scope>
    <source>
        <strain evidence="11">G-43</strain>
    </source>
</reference>
<feature type="binding site" evidence="9">
    <location>
        <position position="191"/>
    </location>
    <ligand>
        <name>Zn(2+)</name>
        <dbReference type="ChEBI" id="CHEBI:29105"/>
        <note>catalytic</note>
    </ligand>
</feature>
<dbReference type="RefSeq" id="WP_283175240.1">
    <property type="nucleotide sequence ID" value="NZ_JAPNOA010000058.1"/>
</dbReference>
<keyword evidence="4 9" id="KW-0378">Hydrolase</keyword>
<evidence type="ECO:0000256" key="6">
    <source>
        <dbReference type="ARBA" id="ARBA00022997"/>
    </source>
</evidence>
<proteinExistence type="inferred from homology"/>
<dbReference type="PIRSF" id="PIRSF026671">
    <property type="entry name" value="AA_dipeptidase"/>
    <property type="match status" value="1"/>
</dbReference>
<dbReference type="GO" id="GO:0006508">
    <property type="term" value="P:proteolysis"/>
    <property type="evidence" value="ECO:0007669"/>
    <property type="project" value="UniProtKB-KW"/>
</dbReference>
<dbReference type="EMBL" id="JAPNOA010000058">
    <property type="protein sequence ID" value="MCY0967035.1"/>
    <property type="molecule type" value="Genomic_DNA"/>
</dbReference>
<dbReference type="PANTHER" id="PTHR43126:SF1">
    <property type="entry name" value="D-ALANYL-D-ALANINE DIPEPTIDASE"/>
    <property type="match status" value="1"/>
</dbReference>
<dbReference type="GO" id="GO:0008237">
    <property type="term" value="F:metallopeptidase activity"/>
    <property type="evidence" value="ECO:0007669"/>
    <property type="project" value="UniProtKB-KW"/>
</dbReference>
<comment type="cofactor">
    <cofactor evidence="9">
        <name>Zn(2+)</name>
        <dbReference type="ChEBI" id="CHEBI:29105"/>
    </cofactor>
    <text evidence="9">Binds 1 zinc ion per subunit.</text>
</comment>
<feature type="binding site" evidence="9">
    <location>
        <position position="123"/>
    </location>
    <ligand>
        <name>Zn(2+)</name>
        <dbReference type="ChEBI" id="CHEBI:29105"/>
        <note>catalytic</note>
    </ligand>
</feature>
<dbReference type="CDD" id="cd14817">
    <property type="entry name" value="D-Ala-D-Ala_dipeptidase_VanX"/>
    <property type="match status" value="1"/>
</dbReference>
<evidence type="ECO:0000256" key="1">
    <source>
        <dbReference type="ARBA" id="ARBA00001362"/>
    </source>
</evidence>
<dbReference type="SUPFAM" id="SSF55166">
    <property type="entry name" value="Hedgehog/DD-peptidase"/>
    <property type="match status" value="1"/>
</dbReference>
<dbReference type="Proteomes" id="UP001150830">
    <property type="component" value="Unassembled WGS sequence"/>
</dbReference>
<organism evidence="11 12">
    <name type="scientific">Parathalassolituus penaei</name>
    <dbReference type="NCBI Taxonomy" id="2997323"/>
    <lineage>
        <taxon>Bacteria</taxon>
        <taxon>Pseudomonadati</taxon>
        <taxon>Pseudomonadota</taxon>
        <taxon>Gammaproteobacteria</taxon>
        <taxon>Oceanospirillales</taxon>
        <taxon>Oceanospirillaceae</taxon>
        <taxon>Parathalassolituus</taxon>
    </lineage>
</organism>
<evidence type="ECO:0000256" key="9">
    <source>
        <dbReference type="HAMAP-Rule" id="MF_01924"/>
    </source>
</evidence>
<keyword evidence="8 10" id="KW-0961">Cell wall biogenesis/degradation</keyword>
<dbReference type="InterPro" id="IPR009045">
    <property type="entry name" value="Zn_M74/Hedgehog-like"/>
</dbReference>
<dbReference type="GO" id="GO:0160237">
    <property type="term" value="F:D-Ala-D-Ala dipeptidase activity"/>
    <property type="evidence" value="ECO:0007669"/>
    <property type="project" value="UniProtKB-EC"/>
</dbReference>
<dbReference type="GO" id="GO:0008270">
    <property type="term" value="F:zinc ion binding"/>
    <property type="evidence" value="ECO:0007669"/>
    <property type="project" value="UniProtKB-UniRule"/>
</dbReference>
<dbReference type="PANTHER" id="PTHR43126">
    <property type="entry name" value="D-ALANYL-D-ALANINE DIPEPTIDASE"/>
    <property type="match status" value="1"/>
</dbReference>
<evidence type="ECO:0000256" key="8">
    <source>
        <dbReference type="ARBA" id="ARBA00023316"/>
    </source>
</evidence>